<sequence>MCSNIEPFCAGDQRLVFANSNEENTDVDVAEEGPDYGCLSEQPFPSWFFMQIEKPGDLKFTLAQNTQADFSGADLDVDFIVWGPFERTDDFCSYDNLTEENQVGCSYSEAATETMTINNAQANAIYIVLITNFERLPGFISLQQQNPNAAGQGSTDCSILGNALGDDIAVCGEQEYVLDGTSDEASAYAWYERLEGENEYTEIAGEEGPTLTVTQSGDYRLILTDVLGDNSEADDVTVTFYDNPEIGVAGDLYSCDSSGTVDLTENDDDFIASQGSGFSVRYYETQVAAEEDTRISSPATFNFSGEQSIYARVENDETGCLSEIGSFELLAYDFPQLNLPESAALCVSEEGNLVNDLVLGADVGTQFSYEWRAGSTILGNSAILTLTEDPQVTFLELILTSLETGCETNYQVNLEQVYVPENLSVNISGSGFGDGYTLEPMLEASRDNPFAEYEYSLDEGAWQAAPFRNVSAGNHTIRGREVNGCGPTLSFHVYLVGYPKYFSPNGDGINDYWNVLNDAEGSIRRLYVFDRYGKLIKQLDPRNGKGWDGTYNGKQLPADDYWFRVEVQDVKTGERQEYMANFSLIR</sequence>
<protein>
    <recommendedName>
        <fullName evidence="3">Internalin</fullName>
    </recommendedName>
</protein>
<dbReference type="AlphaFoldDB" id="A0A1L7I1H0"/>
<dbReference type="Pfam" id="PF13585">
    <property type="entry name" value="CHU_C"/>
    <property type="match status" value="1"/>
</dbReference>
<reference evidence="1 2" key="1">
    <citation type="submission" date="2016-07" db="EMBL/GenBank/DDBJ databases">
        <title>Multi-omics approach to identify versatile polysaccharide utilization systems of a marine flavobacterium Gramella flava.</title>
        <authorList>
            <person name="Tang K."/>
        </authorList>
    </citation>
    <scope>NUCLEOTIDE SEQUENCE [LARGE SCALE GENOMIC DNA]</scope>
    <source>
        <strain evidence="1 2">JLT2011</strain>
    </source>
</reference>
<keyword evidence="2" id="KW-1185">Reference proteome</keyword>
<dbReference type="EMBL" id="CP016359">
    <property type="protein sequence ID" value="APU67431.1"/>
    <property type="molecule type" value="Genomic_DNA"/>
</dbReference>
<dbReference type="STRING" id="1229726.GRFL_0707"/>
<dbReference type="Proteomes" id="UP000186230">
    <property type="component" value="Chromosome"/>
</dbReference>
<dbReference type="InterPro" id="IPR026341">
    <property type="entry name" value="T9SS_type_B"/>
</dbReference>
<proteinExistence type="predicted"/>
<dbReference type="KEGG" id="gfl:GRFL_0707"/>
<evidence type="ECO:0008006" key="3">
    <source>
        <dbReference type="Google" id="ProtNLM"/>
    </source>
</evidence>
<evidence type="ECO:0000313" key="1">
    <source>
        <dbReference type="EMBL" id="APU67431.1"/>
    </source>
</evidence>
<accession>A0A1L7I1H0</accession>
<organism evidence="1 2">
    <name type="scientific">Christiangramia flava JLT2011</name>
    <dbReference type="NCBI Taxonomy" id="1229726"/>
    <lineage>
        <taxon>Bacteria</taxon>
        <taxon>Pseudomonadati</taxon>
        <taxon>Bacteroidota</taxon>
        <taxon>Flavobacteriia</taxon>
        <taxon>Flavobacteriales</taxon>
        <taxon>Flavobacteriaceae</taxon>
        <taxon>Christiangramia</taxon>
    </lineage>
</organism>
<dbReference type="NCBIfam" id="TIGR04131">
    <property type="entry name" value="Bac_Flav_CTERM"/>
    <property type="match status" value="1"/>
</dbReference>
<gene>
    <name evidence="1" type="ORF">GRFL_0707</name>
</gene>
<name>A0A1L7I1H0_9FLAO</name>
<evidence type="ECO:0000313" key="2">
    <source>
        <dbReference type="Proteomes" id="UP000186230"/>
    </source>
</evidence>